<reference evidence="1 2" key="3">
    <citation type="journal article" date="2013" name="Rice">
        <title>Improvement of the Oryza sativa Nipponbare reference genome using next generation sequence and optical map data.</title>
        <authorList>
            <person name="Kawahara Y."/>
            <person name="de la Bastide M."/>
            <person name="Hamilton J.P."/>
            <person name="Kanamori H."/>
            <person name="McCombie W.R."/>
            <person name="Ouyang S."/>
            <person name="Schwartz D.C."/>
            <person name="Tanaka T."/>
            <person name="Wu J."/>
            <person name="Zhou S."/>
            <person name="Childs K.L."/>
            <person name="Davidson R.M."/>
            <person name="Lin H."/>
            <person name="Quesada-Ocampo L."/>
            <person name="Vaillancourt B."/>
            <person name="Sakai H."/>
            <person name="Lee S.S."/>
            <person name="Kim J."/>
            <person name="Numa H."/>
            <person name="Itoh T."/>
            <person name="Buell C.R."/>
            <person name="Matsumoto T."/>
        </authorList>
    </citation>
    <scope>NUCLEOTIDE SEQUENCE [LARGE SCALE GENOMIC DNA]</scope>
    <source>
        <strain evidence="2">cv. Nipponbare</strain>
    </source>
</reference>
<evidence type="ECO:0000313" key="1">
    <source>
        <dbReference type="EMBL" id="BAT00669.1"/>
    </source>
</evidence>
<dbReference type="Proteomes" id="UP000059680">
    <property type="component" value="Chromosome 7"/>
</dbReference>
<dbReference type="AlphaFoldDB" id="A0A0P0X3S3"/>
<dbReference type="Gramene" id="Os07t0224066-00">
    <property type="protein sequence ID" value="Os07t0224066-00"/>
    <property type="gene ID" value="Os07g0224066"/>
</dbReference>
<dbReference type="PaxDb" id="39947-A0A0P0X3S3"/>
<proteinExistence type="predicted"/>
<gene>
    <name evidence="1" type="ordered locus">Os07g0224066</name>
    <name evidence="1" type="ORF">OSNPB_070224066</name>
</gene>
<accession>A0A0P0X3S3</accession>
<reference evidence="1 2" key="2">
    <citation type="journal article" date="2013" name="Plant Cell Physiol.">
        <title>Rice Annotation Project Database (RAP-DB): an integrative and interactive database for rice genomics.</title>
        <authorList>
            <person name="Sakai H."/>
            <person name="Lee S.S."/>
            <person name="Tanaka T."/>
            <person name="Numa H."/>
            <person name="Kim J."/>
            <person name="Kawahara Y."/>
            <person name="Wakimoto H."/>
            <person name="Yang C.C."/>
            <person name="Iwamoto M."/>
            <person name="Abe T."/>
            <person name="Yamada Y."/>
            <person name="Muto A."/>
            <person name="Inokuchi H."/>
            <person name="Ikemura T."/>
            <person name="Matsumoto T."/>
            <person name="Sasaki T."/>
            <person name="Itoh T."/>
        </authorList>
    </citation>
    <scope>NUCLEOTIDE SEQUENCE [LARGE SCALE GENOMIC DNA]</scope>
    <source>
        <strain evidence="2">cv. Nipponbare</strain>
    </source>
</reference>
<dbReference type="InParanoid" id="A0A0P0X3S3"/>
<name>A0A0P0X3S3_ORYSJ</name>
<dbReference type="EMBL" id="AP014963">
    <property type="protein sequence ID" value="BAT00669.1"/>
    <property type="molecule type" value="Genomic_DNA"/>
</dbReference>
<reference evidence="2" key="1">
    <citation type="journal article" date="2005" name="Nature">
        <title>The map-based sequence of the rice genome.</title>
        <authorList>
            <consortium name="International rice genome sequencing project (IRGSP)"/>
            <person name="Matsumoto T."/>
            <person name="Wu J."/>
            <person name="Kanamori H."/>
            <person name="Katayose Y."/>
            <person name="Fujisawa M."/>
            <person name="Namiki N."/>
            <person name="Mizuno H."/>
            <person name="Yamamoto K."/>
            <person name="Antonio B.A."/>
            <person name="Baba T."/>
            <person name="Sakata K."/>
            <person name="Nagamura Y."/>
            <person name="Aoki H."/>
            <person name="Arikawa K."/>
            <person name="Arita K."/>
            <person name="Bito T."/>
            <person name="Chiden Y."/>
            <person name="Fujitsuka N."/>
            <person name="Fukunaka R."/>
            <person name="Hamada M."/>
            <person name="Harada C."/>
            <person name="Hayashi A."/>
            <person name="Hijishita S."/>
            <person name="Honda M."/>
            <person name="Hosokawa S."/>
            <person name="Ichikawa Y."/>
            <person name="Idonuma A."/>
            <person name="Iijima M."/>
            <person name="Ikeda M."/>
            <person name="Ikeno M."/>
            <person name="Ito K."/>
            <person name="Ito S."/>
            <person name="Ito T."/>
            <person name="Ito Y."/>
            <person name="Ito Y."/>
            <person name="Iwabuchi A."/>
            <person name="Kamiya K."/>
            <person name="Karasawa W."/>
            <person name="Kurita K."/>
            <person name="Katagiri S."/>
            <person name="Kikuta A."/>
            <person name="Kobayashi H."/>
            <person name="Kobayashi N."/>
            <person name="Machita K."/>
            <person name="Maehara T."/>
            <person name="Masukawa M."/>
            <person name="Mizubayashi T."/>
            <person name="Mukai Y."/>
            <person name="Nagasaki H."/>
            <person name="Nagata Y."/>
            <person name="Naito S."/>
            <person name="Nakashima M."/>
            <person name="Nakama Y."/>
            <person name="Nakamichi Y."/>
            <person name="Nakamura M."/>
            <person name="Meguro A."/>
            <person name="Negishi M."/>
            <person name="Ohta I."/>
            <person name="Ohta T."/>
            <person name="Okamoto M."/>
            <person name="Ono N."/>
            <person name="Saji S."/>
            <person name="Sakaguchi M."/>
            <person name="Sakai K."/>
            <person name="Shibata M."/>
            <person name="Shimokawa T."/>
            <person name="Song J."/>
            <person name="Takazaki Y."/>
            <person name="Terasawa K."/>
            <person name="Tsugane M."/>
            <person name="Tsuji K."/>
            <person name="Ueda S."/>
            <person name="Waki K."/>
            <person name="Yamagata H."/>
            <person name="Yamamoto M."/>
            <person name="Yamamoto S."/>
            <person name="Yamane H."/>
            <person name="Yoshiki S."/>
            <person name="Yoshihara R."/>
            <person name="Yukawa K."/>
            <person name="Zhong H."/>
            <person name="Yano M."/>
            <person name="Yuan Q."/>
            <person name="Ouyang S."/>
            <person name="Liu J."/>
            <person name="Jones K.M."/>
            <person name="Gansberger K."/>
            <person name="Moffat K."/>
            <person name="Hill J."/>
            <person name="Bera J."/>
            <person name="Fadrosh D."/>
            <person name="Jin S."/>
            <person name="Johri S."/>
            <person name="Kim M."/>
            <person name="Overton L."/>
            <person name="Reardon M."/>
            <person name="Tsitrin T."/>
            <person name="Vuong H."/>
            <person name="Weaver B."/>
            <person name="Ciecko A."/>
            <person name="Tallon L."/>
            <person name="Jackson J."/>
            <person name="Pai G."/>
            <person name="Aken S.V."/>
            <person name="Utterback T."/>
            <person name="Reidmuller S."/>
            <person name="Feldblyum T."/>
            <person name="Hsiao J."/>
            <person name="Zismann V."/>
            <person name="Iobst S."/>
            <person name="de Vazeille A.R."/>
            <person name="Buell C.R."/>
            <person name="Ying K."/>
            <person name="Li Y."/>
            <person name="Lu T."/>
            <person name="Huang Y."/>
            <person name="Zhao Q."/>
            <person name="Feng Q."/>
            <person name="Zhang L."/>
            <person name="Zhu J."/>
            <person name="Weng Q."/>
            <person name="Mu J."/>
            <person name="Lu Y."/>
            <person name="Fan D."/>
            <person name="Liu Y."/>
            <person name="Guan J."/>
            <person name="Zhang Y."/>
            <person name="Yu S."/>
            <person name="Liu X."/>
            <person name="Zhang Y."/>
            <person name="Hong G."/>
            <person name="Han B."/>
            <person name="Choisne N."/>
            <person name="Demange N."/>
            <person name="Orjeda G."/>
            <person name="Samain S."/>
            <person name="Cattolico L."/>
            <person name="Pelletier E."/>
            <person name="Couloux A."/>
            <person name="Segurens B."/>
            <person name="Wincker P."/>
            <person name="D'Hont A."/>
            <person name="Scarpelli C."/>
            <person name="Weissenbach J."/>
            <person name="Salanoubat M."/>
            <person name="Quetier F."/>
            <person name="Yu Y."/>
            <person name="Kim H.R."/>
            <person name="Rambo T."/>
            <person name="Currie J."/>
            <person name="Collura K."/>
            <person name="Luo M."/>
            <person name="Yang T."/>
            <person name="Ammiraju J.S.S."/>
            <person name="Engler F."/>
            <person name="Soderlund C."/>
            <person name="Wing R.A."/>
            <person name="Palmer L.E."/>
            <person name="de la Bastide M."/>
            <person name="Spiegel L."/>
            <person name="Nascimento L."/>
            <person name="Zutavern T."/>
            <person name="O'Shaughnessy A."/>
            <person name="Dike S."/>
            <person name="Dedhia N."/>
            <person name="Preston R."/>
            <person name="Balija V."/>
            <person name="McCombie W.R."/>
            <person name="Chow T."/>
            <person name="Chen H."/>
            <person name="Chung M."/>
            <person name="Chen C."/>
            <person name="Shaw J."/>
            <person name="Wu H."/>
            <person name="Hsiao K."/>
            <person name="Chao Y."/>
            <person name="Chu M."/>
            <person name="Cheng C."/>
            <person name="Hour A."/>
            <person name="Lee P."/>
            <person name="Lin S."/>
            <person name="Lin Y."/>
            <person name="Liou J."/>
            <person name="Liu S."/>
            <person name="Hsing Y."/>
            <person name="Raghuvanshi S."/>
            <person name="Mohanty A."/>
            <person name="Bharti A.K."/>
            <person name="Gaur A."/>
            <person name="Gupta V."/>
            <person name="Kumar D."/>
            <person name="Ravi V."/>
            <person name="Vij S."/>
            <person name="Kapur A."/>
            <person name="Khurana P."/>
            <person name="Khurana P."/>
            <person name="Khurana J.P."/>
            <person name="Tyagi A.K."/>
            <person name="Gaikwad K."/>
            <person name="Singh A."/>
            <person name="Dalal V."/>
            <person name="Srivastava S."/>
            <person name="Dixit A."/>
            <person name="Pal A.K."/>
            <person name="Ghazi I.A."/>
            <person name="Yadav M."/>
            <person name="Pandit A."/>
            <person name="Bhargava A."/>
            <person name="Sureshbabu K."/>
            <person name="Batra K."/>
            <person name="Sharma T.R."/>
            <person name="Mohapatra T."/>
            <person name="Singh N.K."/>
            <person name="Messing J."/>
            <person name="Nelson A.B."/>
            <person name="Fuks G."/>
            <person name="Kavchok S."/>
            <person name="Keizer G."/>
            <person name="Linton E."/>
            <person name="Llaca V."/>
            <person name="Song R."/>
            <person name="Tanyolac B."/>
            <person name="Young S."/>
            <person name="Ho-Il K."/>
            <person name="Hahn J.H."/>
            <person name="Sangsakoo G."/>
            <person name="Vanavichit A."/>
            <person name="de Mattos Luiz.A.T."/>
            <person name="Zimmer P.D."/>
            <person name="Malone G."/>
            <person name="Dellagostin O."/>
            <person name="de Oliveira A.C."/>
            <person name="Bevan M."/>
            <person name="Bancroft I."/>
            <person name="Minx P."/>
            <person name="Cordum H."/>
            <person name="Wilson R."/>
            <person name="Cheng Z."/>
            <person name="Jin W."/>
            <person name="Jiang J."/>
            <person name="Leong S.A."/>
            <person name="Iwama H."/>
            <person name="Gojobori T."/>
            <person name="Itoh T."/>
            <person name="Niimura Y."/>
            <person name="Fujii Y."/>
            <person name="Habara T."/>
            <person name="Sakai H."/>
            <person name="Sato Y."/>
            <person name="Wilson G."/>
            <person name="Kumar K."/>
            <person name="McCouch S."/>
            <person name="Juretic N."/>
            <person name="Hoen D."/>
            <person name="Wright S."/>
            <person name="Bruskiewich R."/>
            <person name="Bureau T."/>
            <person name="Miyao A."/>
            <person name="Hirochika H."/>
            <person name="Nishikawa T."/>
            <person name="Kadowaki K."/>
            <person name="Sugiura M."/>
            <person name="Burr B."/>
            <person name="Sasaki T."/>
        </authorList>
    </citation>
    <scope>NUCLEOTIDE SEQUENCE [LARGE SCALE GENOMIC DNA]</scope>
    <source>
        <strain evidence="2">cv. Nipponbare</strain>
    </source>
</reference>
<sequence>MVLKESINQRWHRIAYRRADSLAASRTSGFSALFFWMTSRVAPTIDREYGFLVVRRLFLTASA</sequence>
<dbReference type="OMA" id="SALFFWI"/>
<organism evidence="1 2">
    <name type="scientific">Oryza sativa subsp. japonica</name>
    <name type="common">Rice</name>
    <dbReference type="NCBI Taxonomy" id="39947"/>
    <lineage>
        <taxon>Eukaryota</taxon>
        <taxon>Viridiplantae</taxon>
        <taxon>Streptophyta</taxon>
        <taxon>Embryophyta</taxon>
        <taxon>Tracheophyta</taxon>
        <taxon>Spermatophyta</taxon>
        <taxon>Magnoliopsida</taxon>
        <taxon>Liliopsida</taxon>
        <taxon>Poales</taxon>
        <taxon>Poaceae</taxon>
        <taxon>BOP clade</taxon>
        <taxon>Oryzoideae</taxon>
        <taxon>Oryzeae</taxon>
        <taxon>Oryzinae</taxon>
        <taxon>Oryza</taxon>
        <taxon>Oryza sativa</taxon>
    </lineage>
</organism>
<evidence type="ECO:0000313" key="2">
    <source>
        <dbReference type="Proteomes" id="UP000059680"/>
    </source>
</evidence>
<protein>
    <submittedName>
        <fullName evidence="1">Os07g0224066 protein</fullName>
    </submittedName>
</protein>
<keyword evidence="2" id="KW-1185">Reference proteome</keyword>